<dbReference type="InterPro" id="IPR013013">
    <property type="entry name" value="PTS_EIIC_1"/>
</dbReference>
<dbReference type="Pfam" id="PF02378">
    <property type="entry name" value="PTS_EIIC"/>
    <property type="match status" value="1"/>
</dbReference>
<feature type="domain" description="PTS EIIA type-1" evidence="13">
    <location>
        <begin position="516"/>
        <end position="620"/>
    </location>
</feature>
<keyword evidence="7 12" id="KW-0812">Transmembrane</keyword>
<evidence type="ECO:0000256" key="4">
    <source>
        <dbReference type="ARBA" id="ARBA00022597"/>
    </source>
</evidence>
<keyword evidence="2" id="KW-0813">Transport</keyword>
<evidence type="ECO:0000256" key="12">
    <source>
        <dbReference type="SAM" id="Phobius"/>
    </source>
</evidence>
<dbReference type="EMBL" id="JAPRBD010000010">
    <property type="protein sequence ID" value="MCZ0690114.1"/>
    <property type="molecule type" value="Genomic_DNA"/>
</dbReference>
<accession>A0A2N5P526</accession>
<reference evidence="16" key="2">
    <citation type="submission" date="2022-11" db="EMBL/GenBank/DDBJ databases">
        <title>Temperate bacteriophages infecting mucin-degrading bacterium Ruminococcus gnavus from the human gut.</title>
        <authorList>
            <person name="Buttimer C."/>
        </authorList>
    </citation>
    <scope>NUCLEOTIDE SEQUENCE</scope>
    <source>
        <strain evidence="16">CCUG 49994</strain>
        <strain evidence="17">CCUG 52279</strain>
    </source>
</reference>
<gene>
    <name evidence="18" type="ORF">CDL23_15570</name>
    <name evidence="17" type="ORF">OZZ16_09355</name>
    <name evidence="16" type="ORF">OZZ17_16195</name>
</gene>
<keyword evidence="6" id="KW-0598">Phosphotransferase system</keyword>
<dbReference type="PANTHER" id="PTHR30175:SF7">
    <property type="entry name" value="NEGATIVE REGULATOR OF SACY ACTIVITY"/>
    <property type="match status" value="1"/>
</dbReference>
<evidence type="ECO:0000313" key="17">
    <source>
        <dbReference type="EMBL" id="MCZ0690114.1"/>
    </source>
</evidence>
<keyword evidence="9 12" id="KW-1133">Transmembrane helix</keyword>
<dbReference type="InterPro" id="IPR050558">
    <property type="entry name" value="PTS_Sugar-Specific_Components"/>
</dbReference>
<evidence type="ECO:0000313" key="16">
    <source>
        <dbReference type="EMBL" id="MCZ0669036.1"/>
    </source>
</evidence>
<name>A0A2N5P526_MEDGN</name>
<dbReference type="Proteomes" id="UP000235093">
    <property type="component" value="Unassembled WGS sequence"/>
</dbReference>
<feature type="transmembrane region" description="Helical" evidence="12">
    <location>
        <begin position="227"/>
        <end position="249"/>
    </location>
</feature>
<dbReference type="InterPro" id="IPR001127">
    <property type="entry name" value="PTS_EIIA_1_perm"/>
</dbReference>
<dbReference type="PROSITE" id="PS01035">
    <property type="entry name" value="PTS_EIIB_TYPE_1_CYS"/>
    <property type="match status" value="1"/>
</dbReference>
<dbReference type="InterPro" id="IPR003352">
    <property type="entry name" value="PTS_EIIC"/>
</dbReference>
<evidence type="ECO:0000256" key="11">
    <source>
        <dbReference type="PROSITE-ProRule" id="PRU00421"/>
    </source>
</evidence>
<dbReference type="Proteomes" id="UP001076974">
    <property type="component" value="Unassembled WGS sequence"/>
</dbReference>
<dbReference type="CDD" id="cd00212">
    <property type="entry name" value="PTS_IIB_glc"/>
    <property type="match status" value="1"/>
</dbReference>
<feature type="transmembrane region" description="Helical" evidence="12">
    <location>
        <begin position="270"/>
        <end position="288"/>
    </location>
</feature>
<dbReference type="PROSITE" id="PS51093">
    <property type="entry name" value="PTS_EIIA_TYPE_1"/>
    <property type="match status" value="1"/>
</dbReference>
<dbReference type="GO" id="GO:0009401">
    <property type="term" value="P:phosphoenolpyruvate-dependent sugar phosphotransferase system"/>
    <property type="evidence" value="ECO:0007669"/>
    <property type="project" value="UniProtKB-KW"/>
</dbReference>
<evidence type="ECO:0000256" key="7">
    <source>
        <dbReference type="ARBA" id="ARBA00022692"/>
    </source>
</evidence>
<keyword evidence="8" id="KW-0418">Kinase</keyword>
<protein>
    <submittedName>
        <fullName evidence="16">Glucose PTS transporter subunit IIA</fullName>
    </submittedName>
    <submittedName>
        <fullName evidence="18">PTS beta-glucoside transporter subunit EIIBCA</fullName>
    </submittedName>
</protein>
<keyword evidence="5" id="KW-0808">Transferase</keyword>
<proteinExistence type="predicted"/>
<feature type="transmembrane region" description="Helical" evidence="12">
    <location>
        <begin position="159"/>
        <end position="180"/>
    </location>
</feature>
<evidence type="ECO:0000313" key="18">
    <source>
        <dbReference type="EMBL" id="PLT70244.1"/>
    </source>
</evidence>
<dbReference type="PROSITE" id="PS51098">
    <property type="entry name" value="PTS_EIIB_TYPE_1"/>
    <property type="match status" value="1"/>
</dbReference>
<evidence type="ECO:0000256" key="8">
    <source>
        <dbReference type="ARBA" id="ARBA00022777"/>
    </source>
</evidence>
<dbReference type="GO" id="GO:0015771">
    <property type="term" value="P:trehalose transport"/>
    <property type="evidence" value="ECO:0007669"/>
    <property type="project" value="TreeGrafter"/>
</dbReference>
<dbReference type="PANTHER" id="PTHR30175">
    <property type="entry name" value="PHOSPHOTRANSFERASE SYSTEM TRANSPORT PROTEIN"/>
    <property type="match status" value="1"/>
</dbReference>
<dbReference type="InterPro" id="IPR001996">
    <property type="entry name" value="PTS_IIB_1"/>
</dbReference>
<evidence type="ECO:0000259" key="13">
    <source>
        <dbReference type="PROSITE" id="PS51093"/>
    </source>
</evidence>
<dbReference type="AlphaFoldDB" id="A0A2N5P526"/>
<evidence type="ECO:0000256" key="5">
    <source>
        <dbReference type="ARBA" id="ARBA00022679"/>
    </source>
</evidence>
<dbReference type="InterPro" id="IPR011055">
    <property type="entry name" value="Dup_hybrid_motif"/>
</dbReference>
<evidence type="ECO:0000256" key="3">
    <source>
        <dbReference type="ARBA" id="ARBA00022475"/>
    </source>
</evidence>
<dbReference type="EMBL" id="NIHT01000047">
    <property type="protein sequence ID" value="PLT70244.1"/>
    <property type="molecule type" value="Genomic_DNA"/>
</dbReference>
<feature type="transmembrane region" description="Helical" evidence="12">
    <location>
        <begin position="118"/>
        <end position="139"/>
    </location>
</feature>
<comment type="caution">
    <text evidence="18">The sequence shown here is derived from an EMBL/GenBank/DDBJ whole genome shotgun (WGS) entry which is preliminary data.</text>
</comment>
<feature type="active site" description="Phosphocysteine intermediate; for EIIB activity" evidence="11">
    <location>
        <position position="32"/>
    </location>
</feature>
<evidence type="ECO:0000256" key="1">
    <source>
        <dbReference type="ARBA" id="ARBA00004651"/>
    </source>
</evidence>
<dbReference type="Gene3D" id="2.70.70.10">
    <property type="entry name" value="Glucose Permease (Domain IIA)"/>
    <property type="match status" value="1"/>
</dbReference>
<dbReference type="Pfam" id="PF00367">
    <property type="entry name" value="PTS_EIIB"/>
    <property type="match status" value="1"/>
</dbReference>
<dbReference type="GO" id="GO:0090589">
    <property type="term" value="F:protein-phosphocysteine-trehalose phosphotransferase system transporter activity"/>
    <property type="evidence" value="ECO:0007669"/>
    <property type="project" value="TreeGrafter"/>
</dbReference>
<dbReference type="RefSeq" id="WP_101878192.1">
    <property type="nucleotide sequence ID" value="NZ_CP176629.1"/>
</dbReference>
<dbReference type="InterPro" id="IPR036878">
    <property type="entry name" value="Glu_permease_IIB"/>
</dbReference>
<dbReference type="GO" id="GO:0005886">
    <property type="term" value="C:plasma membrane"/>
    <property type="evidence" value="ECO:0007669"/>
    <property type="project" value="UniProtKB-SubCell"/>
</dbReference>
<feature type="transmembrane region" description="Helical" evidence="12">
    <location>
        <begin position="447"/>
        <end position="468"/>
    </location>
</feature>
<feature type="transmembrane region" description="Helical" evidence="12">
    <location>
        <begin position="405"/>
        <end position="427"/>
    </location>
</feature>
<evidence type="ECO:0000313" key="19">
    <source>
        <dbReference type="Proteomes" id="UP000235093"/>
    </source>
</evidence>
<comment type="subcellular location">
    <subcellularLocation>
        <location evidence="1">Cell membrane</location>
        <topology evidence="1">Multi-pass membrane protein</topology>
    </subcellularLocation>
</comment>
<dbReference type="FunFam" id="2.70.70.10:FF:000001">
    <property type="entry name" value="PTS system glucose-specific IIA component"/>
    <property type="match status" value="1"/>
</dbReference>
<evidence type="ECO:0000256" key="9">
    <source>
        <dbReference type="ARBA" id="ARBA00022989"/>
    </source>
</evidence>
<feature type="domain" description="PTS EIIC type-1" evidence="15">
    <location>
        <begin position="113"/>
        <end position="484"/>
    </location>
</feature>
<dbReference type="SUPFAM" id="SSF55604">
    <property type="entry name" value="Glucose permease domain IIB"/>
    <property type="match status" value="1"/>
</dbReference>
<dbReference type="InterPro" id="IPR018113">
    <property type="entry name" value="PTrfase_EIIB_Cys"/>
</dbReference>
<feature type="transmembrane region" description="Helical" evidence="12">
    <location>
        <begin position="308"/>
        <end position="333"/>
    </location>
</feature>
<feature type="domain" description="PTS EIIB type-1" evidence="14">
    <location>
        <begin position="10"/>
        <end position="93"/>
    </location>
</feature>
<organism evidence="18 19">
    <name type="scientific">Mediterraneibacter gnavus</name>
    <name type="common">Ruminococcus gnavus</name>
    <dbReference type="NCBI Taxonomy" id="33038"/>
    <lineage>
        <taxon>Bacteria</taxon>
        <taxon>Bacillati</taxon>
        <taxon>Bacillota</taxon>
        <taxon>Clostridia</taxon>
        <taxon>Lachnospirales</taxon>
        <taxon>Lachnospiraceae</taxon>
        <taxon>Mediterraneibacter</taxon>
    </lineage>
</organism>
<dbReference type="Proteomes" id="UP001079535">
    <property type="component" value="Unassembled WGS sequence"/>
</dbReference>
<dbReference type="Gene3D" id="3.30.1360.60">
    <property type="entry name" value="Glucose permease domain IIB"/>
    <property type="match status" value="1"/>
</dbReference>
<dbReference type="GO" id="GO:0008982">
    <property type="term" value="F:protein-N(PI)-phosphohistidine-sugar phosphotransferase activity"/>
    <property type="evidence" value="ECO:0007669"/>
    <property type="project" value="InterPro"/>
</dbReference>
<evidence type="ECO:0000259" key="15">
    <source>
        <dbReference type="PROSITE" id="PS51103"/>
    </source>
</evidence>
<dbReference type="PROSITE" id="PS00371">
    <property type="entry name" value="PTS_EIIA_TYPE_1_HIS"/>
    <property type="match status" value="1"/>
</dbReference>
<dbReference type="NCBIfam" id="TIGR00830">
    <property type="entry name" value="PTBA"/>
    <property type="match status" value="1"/>
</dbReference>
<feature type="transmembrane region" description="Helical" evidence="12">
    <location>
        <begin position="345"/>
        <end position="367"/>
    </location>
</feature>
<dbReference type="EMBL" id="JAPRAY010000030">
    <property type="protein sequence ID" value="MCZ0669036.1"/>
    <property type="molecule type" value="Genomic_DNA"/>
</dbReference>
<evidence type="ECO:0000256" key="6">
    <source>
        <dbReference type="ARBA" id="ARBA00022683"/>
    </source>
</evidence>
<dbReference type="GO" id="GO:0016301">
    <property type="term" value="F:kinase activity"/>
    <property type="evidence" value="ECO:0007669"/>
    <property type="project" value="UniProtKB-KW"/>
</dbReference>
<dbReference type="FunFam" id="3.30.1360.60:FF:000001">
    <property type="entry name" value="PTS system glucose-specific IIBC component PtsG"/>
    <property type="match status" value="1"/>
</dbReference>
<evidence type="ECO:0000259" key="14">
    <source>
        <dbReference type="PROSITE" id="PS51098"/>
    </source>
</evidence>
<keyword evidence="4" id="KW-0762">Sugar transport</keyword>
<dbReference type="Pfam" id="PF00358">
    <property type="entry name" value="PTS_EIIA_1"/>
    <property type="match status" value="1"/>
</dbReference>
<evidence type="ECO:0000256" key="2">
    <source>
        <dbReference type="ARBA" id="ARBA00022448"/>
    </source>
</evidence>
<dbReference type="SUPFAM" id="SSF51261">
    <property type="entry name" value="Duplicated hybrid motif"/>
    <property type="match status" value="1"/>
</dbReference>
<evidence type="ECO:0000256" key="10">
    <source>
        <dbReference type="ARBA" id="ARBA00023136"/>
    </source>
</evidence>
<keyword evidence="10 12" id="KW-0472">Membrane</keyword>
<reference evidence="18 19" key="1">
    <citation type="journal article" date="2017" name="Genome Med.">
        <title>A novel Ruminococcus gnavus clade enriched in inflammatory bowel disease patients.</title>
        <authorList>
            <person name="Hall A.B."/>
            <person name="Yassour M."/>
            <person name="Sauk J."/>
            <person name="Garner A."/>
            <person name="Jiang X."/>
            <person name="Arthur T."/>
            <person name="Lagoudas G.K."/>
            <person name="Vatanen T."/>
            <person name="Fornelos N."/>
            <person name="Wilson R."/>
            <person name="Bertha M."/>
            <person name="Cohen M."/>
            <person name="Garber J."/>
            <person name="Khalili H."/>
            <person name="Gevers D."/>
            <person name="Ananthakrishnan A.N."/>
            <person name="Kugathasan S."/>
            <person name="Lander E.S."/>
            <person name="Blainey P."/>
            <person name="Vlamakis H."/>
            <person name="Xavier R.J."/>
            <person name="Huttenhower C."/>
        </authorList>
    </citation>
    <scope>NUCLEOTIDE SEQUENCE [LARGE SCALE GENOMIC DNA]</scope>
    <source>
        <strain evidence="18 19">RJX1125</strain>
    </source>
</reference>
<dbReference type="PROSITE" id="PS51103">
    <property type="entry name" value="PTS_EIIC_TYPE_1"/>
    <property type="match status" value="1"/>
</dbReference>
<keyword evidence="3" id="KW-1003">Cell membrane</keyword>
<sequence length="641" mass="69236">MTATKEEKYLQISKEIADYVGGENNILGVAHCATRLRIVVEDQAKVDMKKIETVALVKGAFVTGDQIQIIFGAGLVNEVYEVFAKYTHKENMTLQDVKSQATQKQNPIQRVIKSLSDVFIEIMPAILAAALLMGLSGLLGQQGLFGKKSIVEMVPMLAGLNRFISIVSSSVFSILPLIVVWSSTKRYGGRAILGLVIGALMLSNNLADAYQAAQGAVKVETISLLGLKIQLVGFQGGIIIALMMGFVVAKLDKFFERKVPNAVKLLLSPMFTVFVSAFLLFTVVGPVGRLLASGLTTGLVWMTQNLGFVGYAIFGGVQQIIVITGLHHLFGAIEGQLLVDTGRDFINPIASVAVCAQGGAVLGYLIPKWKDVKSRELCIPAFTSTLFGISEPAIFGVNLRNKYPFVAGCLASAVASVFVYFSGLTALGYGTTVLPGFAIVAPENNGYINYLIAHLIALVGGMLITLFIGKVVTKKNTEVNSTTVESKEETNNENKIESGIKAYATGELISIEDVKDPTFSKKIMGEGFAIIPTEGKVCAPCDAKVETIFFTKHAIGLKAVDGTEMLIHIGIDTVNLNGKYFKSYVKEGDYVKAGDTLITFEMDKVKNEGYDTVIPLVFTNPEKKFDIKNTKRRSVSLGEEL</sequence>